<organism evidence="2 3">
    <name type="scientific">Ravibacter arvi</name>
    <dbReference type="NCBI Taxonomy" id="2051041"/>
    <lineage>
        <taxon>Bacteria</taxon>
        <taxon>Pseudomonadati</taxon>
        <taxon>Bacteroidota</taxon>
        <taxon>Cytophagia</taxon>
        <taxon>Cytophagales</taxon>
        <taxon>Spirosomataceae</taxon>
        <taxon>Ravibacter</taxon>
    </lineage>
</organism>
<gene>
    <name evidence="2" type="primary">mnmD</name>
    <name evidence="2" type="ORF">GCM10023091_41250</name>
</gene>
<dbReference type="Pfam" id="PF05430">
    <property type="entry name" value="Methyltransf_30"/>
    <property type="match status" value="1"/>
</dbReference>
<dbReference type="InterPro" id="IPR029063">
    <property type="entry name" value="SAM-dependent_MTases_sf"/>
</dbReference>
<dbReference type="PANTHER" id="PTHR39963:SF1">
    <property type="entry name" value="MNMC-LIKE METHYLTRANSFERASE DOMAIN-CONTAINING PROTEIN"/>
    <property type="match status" value="1"/>
</dbReference>
<comment type="caution">
    <text evidence="2">The sequence shown here is derived from an EMBL/GenBank/DDBJ whole genome shotgun (WGS) entry which is preliminary data.</text>
</comment>
<accession>A0ABP8M9R4</accession>
<name>A0ABP8M9R4_9BACT</name>
<dbReference type="InterPro" id="IPR008471">
    <property type="entry name" value="MnmC-like_methylTransf"/>
</dbReference>
<sequence length="226" mass="25413">MKSPEDLAPFPVPTADGSHTLLHPVLNEHYHSRHGAIQESEHIFINLGLRPKLTGSEGRAVRVFEMGFGTGLNALLTWKLADHLGSVVHYTGLEAYPVESAAQRLLNYDTLVRKQGFDLLHACSWEEQHQLSAFFSFTKHEGFLHRYQADSAYDLVYYDAFSPGAQPELWTVEIFERISEMMTAGAFLVTYSSKGSVRRALAAAGFSVEKHPGPKWKREVIRAVRK</sequence>
<feature type="domain" description="MnmC-like methyltransferase" evidence="1">
    <location>
        <begin position="148"/>
        <end position="225"/>
    </location>
</feature>
<evidence type="ECO:0000313" key="2">
    <source>
        <dbReference type="EMBL" id="GAA4447026.1"/>
    </source>
</evidence>
<dbReference type="InterPro" id="IPR047785">
    <property type="entry name" value="tRNA_MNMC2"/>
</dbReference>
<dbReference type="PANTHER" id="PTHR39963">
    <property type="entry name" value="SLL0983 PROTEIN"/>
    <property type="match status" value="1"/>
</dbReference>
<dbReference type="Gene3D" id="3.40.50.150">
    <property type="entry name" value="Vaccinia Virus protein VP39"/>
    <property type="match status" value="1"/>
</dbReference>
<proteinExistence type="predicted"/>
<keyword evidence="3" id="KW-1185">Reference proteome</keyword>
<dbReference type="RefSeq" id="WP_345032739.1">
    <property type="nucleotide sequence ID" value="NZ_BAABEY010000036.1"/>
</dbReference>
<evidence type="ECO:0000313" key="3">
    <source>
        <dbReference type="Proteomes" id="UP001501508"/>
    </source>
</evidence>
<dbReference type="Proteomes" id="UP001501508">
    <property type="component" value="Unassembled WGS sequence"/>
</dbReference>
<evidence type="ECO:0000259" key="1">
    <source>
        <dbReference type="Pfam" id="PF05430"/>
    </source>
</evidence>
<dbReference type="SUPFAM" id="SSF53335">
    <property type="entry name" value="S-adenosyl-L-methionine-dependent methyltransferases"/>
    <property type="match status" value="1"/>
</dbReference>
<dbReference type="NCBIfam" id="NF033855">
    <property type="entry name" value="tRNA_MNMC2"/>
    <property type="match status" value="1"/>
</dbReference>
<reference evidence="3" key="1">
    <citation type="journal article" date="2019" name="Int. J. Syst. Evol. Microbiol.">
        <title>The Global Catalogue of Microorganisms (GCM) 10K type strain sequencing project: providing services to taxonomists for standard genome sequencing and annotation.</title>
        <authorList>
            <consortium name="The Broad Institute Genomics Platform"/>
            <consortium name="The Broad Institute Genome Sequencing Center for Infectious Disease"/>
            <person name="Wu L."/>
            <person name="Ma J."/>
        </authorList>
    </citation>
    <scope>NUCLEOTIDE SEQUENCE [LARGE SCALE GENOMIC DNA]</scope>
    <source>
        <strain evidence="3">JCM 31920</strain>
    </source>
</reference>
<protein>
    <submittedName>
        <fullName evidence="2">tRNA (5-methylaminomethyl-2-thiouridine)(34)-methyltransferase MnmD</fullName>
    </submittedName>
</protein>
<dbReference type="EMBL" id="BAABEY010000036">
    <property type="protein sequence ID" value="GAA4447026.1"/>
    <property type="molecule type" value="Genomic_DNA"/>
</dbReference>